<dbReference type="EMBL" id="JARAKH010000049">
    <property type="protein sequence ID" value="KAK8376069.1"/>
    <property type="molecule type" value="Genomic_DNA"/>
</dbReference>
<feature type="signal peptide" evidence="1">
    <location>
        <begin position="1"/>
        <end position="21"/>
    </location>
</feature>
<keyword evidence="3" id="KW-1185">Reference proteome</keyword>
<dbReference type="CDD" id="cd23599">
    <property type="entry name" value="TFP_LU_ECD_Cold"/>
    <property type="match status" value="1"/>
</dbReference>
<dbReference type="Proteomes" id="UP001487740">
    <property type="component" value="Unassembled WGS sequence"/>
</dbReference>
<feature type="chain" id="PRO_5043519517" evidence="1">
    <location>
        <begin position="22"/>
        <end position="146"/>
    </location>
</feature>
<dbReference type="Gene3D" id="2.10.60.10">
    <property type="entry name" value="CD59"/>
    <property type="match status" value="1"/>
</dbReference>
<keyword evidence="1" id="KW-0732">Signal</keyword>
<dbReference type="SUPFAM" id="SSF57302">
    <property type="entry name" value="Snake toxin-like"/>
    <property type="match status" value="1"/>
</dbReference>
<dbReference type="InterPro" id="IPR045860">
    <property type="entry name" value="Snake_toxin-like_sf"/>
</dbReference>
<evidence type="ECO:0000313" key="2">
    <source>
        <dbReference type="EMBL" id="KAK8376069.1"/>
    </source>
</evidence>
<reference evidence="2 3" key="1">
    <citation type="submission" date="2023-03" db="EMBL/GenBank/DDBJ databases">
        <title>High-quality genome of Scylla paramamosain provides insights in environmental adaptation.</title>
        <authorList>
            <person name="Zhang L."/>
        </authorList>
    </citation>
    <scope>NUCLEOTIDE SEQUENCE [LARGE SCALE GENOMIC DNA]</scope>
    <source>
        <strain evidence="2">LZ_2023a</strain>
        <tissue evidence="2">Muscle</tissue>
    </source>
</reference>
<proteinExistence type="predicted"/>
<accession>A0AAW0SKY8</accession>
<sequence>MPGHLFVECFLLAACILGVLGQKCYVCKDQEENTGKCTTTVEPCDYGEEYCLSEIKWGSTPYWEIGAPMQYFISKRCATKDDCVQTMTKYMPNCLRIWWKDWTCAECCKGDRCNYYITLGSSSLRSSLVLVGVAGMLSVIIQRIIY</sequence>
<evidence type="ECO:0000313" key="3">
    <source>
        <dbReference type="Proteomes" id="UP001487740"/>
    </source>
</evidence>
<name>A0AAW0SKY8_SCYPA</name>
<dbReference type="AlphaFoldDB" id="A0AAW0SKY8"/>
<organism evidence="2 3">
    <name type="scientific">Scylla paramamosain</name>
    <name type="common">Mud crab</name>
    <dbReference type="NCBI Taxonomy" id="85552"/>
    <lineage>
        <taxon>Eukaryota</taxon>
        <taxon>Metazoa</taxon>
        <taxon>Ecdysozoa</taxon>
        <taxon>Arthropoda</taxon>
        <taxon>Crustacea</taxon>
        <taxon>Multicrustacea</taxon>
        <taxon>Malacostraca</taxon>
        <taxon>Eumalacostraca</taxon>
        <taxon>Eucarida</taxon>
        <taxon>Decapoda</taxon>
        <taxon>Pleocyemata</taxon>
        <taxon>Brachyura</taxon>
        <taxon>Eubrachyura</taxon>
        <taxon>Portunoidea</taxon>
        <taxon>Portunidae</taxon>
        <taxon>Portuninae</taxon>
        <taxon>Scylla</taxon>
    </lineage>
</organism>
<comment type="caution">
    <text evidence="2">The sequence shown here is derived from an EMBL/GenBank/DDBJ whole genome shotgun (WGS) entry which is preliminary data.</text>
</comment>
<gene>
    <name evidence="2" type="ORF">O3P69_008650</name>
</gene>
<evidence type="ECO:0000256" key="1">
    <source>
        <dbReference type="SAM" id="SignalP"/>
    </source>
</evidence>
<protein>
    <submittedName>
        <fullName evidence="2">Uncharacterized protein</fullName>
    </submittedName>
</protein>